<accession>A0A939EAB7</accession>
<keyword evidence="1" id="KW-0489">Methyltransferase</keyword>
<organism evidence="1 2">
    <name type="scientific">Roseibium aggregatum</name>
    <dbReference type="NCBI Taxonomy" id="187304"/>
    <lineage>
        <taxon>Bacteria</taxon>
        <taxon>Pseudomonadati</taxon>
        <taxon>Pseudomonadota</taxon>
        <taxon>Alphaproteobacteria</taxon>
        <taxon>Hyphomicrobiales</taxon>
        <taxon>Stappiaceae</taxon>
        <taxon>Roseibium</taxon>
    </lineage>
</organism>
<dbReference type="GO" id="GO:0008168">
    <property type="term" value="F:methyltransferase activity"/>
    <property type="evidence" value="ECO:0007669"/>
    <property type="project" value="UniProtKB-KW"/>
</dbReference>
<evidence type="ECO:0000313" key="1">
    <source>
        <dbReference type="EMBL" id="MBN9668749.1"/>
    </source>
</evidence>
<proteinExistence type="predicted"/>
<protein>
    <submittedName>
        <fullName evidence="1">Class I SAM-dependent methyltransferase</fullName>
    </submittedName>
</protein>
<dbReference type="EMBL" id="JAEKJZ010000001">
    <property type="protein sequence ID" value="MBN9668749.1"/>
    <property type="molecule type" value="Genomic_DNA"/>
</dbReference>
<keyword evidence="1" id="KW-0808">Transferase</keyword>
<name>A0A939EAB7_9HYPH</name>
<sequence>MSGFSSHWLTLREPLDLAARNPDVEKAFWEGLPSGPVRLLDLASGAGSTVAALGKRADRPVDWLLTDHDPLLLDAARRRWGDAVSLRQSNLANGLTNLPFEEVDAITTSAFLDLVSERFLEELVTRIVRAKKPFLASLTYDGRTEFAPPHPFDDTLSLALNAHQRTDKGFGPALGPDAAPRAVALFEAEGYHVVQGASDWRAGPSSQEFQTEFLQGWANVGREVGLEKDALEDWWRDRREKIGDRRLDITVGHIDFAALPQHGNERA</sequence>
<comment type="caution">
    <text evidence="1">The sequence shown here is derived from an EMBL/GenBank/DDBJ whole genome shotgun (WGS) entry which is preliminary data.</text>
</comment>
<gene>
    <name evidence="1" type="ORF">JF539_00275</name>
</gene>
<dbReference type="Gene3D" id="3.40.50.150">
    <property type="entry name" value="Vaccinia Virus protein VP39"/>
    <property type="match status" value="1"/>
</dbReference>
<evidence type="ECO:0000313" key="2">
    <source>
        <dbReference type="Proteomes" id="UP000664096"/>
    </source>
</evidence>
<dbReference type="InterPro" id="IPR029063">
    <property type="entry name" value="SAM-dependent_MTases_sf"/>
</dbReference>
<dbReference type="Proteomes" id="UP000664096">
    <property type="component" value="Unassembled WGS sequence"/>
</dbReference>
<reference evidence="1" key="1">
    <citation type="submission" date="2020-12" db="EMBL/GenBank/DDBJ databases">
        <title>Oil enriched cultivation method for isolating marine PHA-producing bacteria.</title>
        <authorList>
            <person name="Zheng W."/>
            <person name="Yu S."/>
            <person name="Huang Y."/>
        </authorList>
    </citation>
    <scope>NUCLEOTIDE SEQUENCE</scope>
    <source>
        <strain evidence="1">SY-2-12</strain>
    </source>
</reference>
<dbReference type="AlphaFoldDB" id="A0A939EAB7"/>
<dbReference type="RefSeq" id="WP_207137942.1">
    <property type="nucleotide sequence ID" value="NZ_JAEKJZ010000001.1"/>
</dbReference>
<dbReference type="GO" id="GO:0032259">
    <property type="term" value="P:methylation"/>
    <property type="evidence" value="ECO:0007669"/>
    <property type="project" value="UniProtKB-KW"/>
</dbReference>
<dbReference type="SUPFAM" id="SSF53335">
    <property type="entry name" value="S-adenosyl-L-methionine-dependent methyltransferases"/>
    <property type="match status" value="1"/>
</dbReference>